<feature type="transmembrane region" description="Helical" evidence="11">
    <location>
        <begin position="753"/>
        <end position="770"/>
    </location>
</feature>
<feature type="domain" description="GB1/RHD3-type G" evidence="12">
    <location>
        <begin position="31"/>
        <end position="263"/>
    </location>
</feature>
<evidence type="ECO:0000256" key="6">
    <source>
        <dbReference type="ARBA" id="ARBA00022989"/>
    </source>
</evidence>
<dbReference type="PANTHER" id="PTHR45923:SF2">
    <property type="entry name" value="PROTEIN SEY1"/>
    <property type="match status" value="1"/>
</dbReference>
<dbReference type="GO" id="GO:0016320">
    <property type="term" value="P:endoplasmic reticulum membrane fusion"/>
    <property type="evidence" value="ECO:0007669"/>
    <property type="project" value="TreeGrafter"/>
</dbReference>
<keyword evidence="4 9" id="KW-0378">Hydrolase</keyword>
<evidence type="ECO:0000256" key="7">
    <source>
        <dbReference type="ARBA" id="ARBA00023134"/>
    </source>
</evidence>
<dbReference type="EC" id="3.6.5.-" evidence="9"/>
<evidence type="ECO:0000259" key="12">
    <source>
        <dbReference type="PROSITE" id="PS51715"/>
    </source>
</evidence>
<dbReference type="FunFam" id="3.40.50.300:FF:000727">
    <property type="entry name" value="Protein SEY1 homolog"/>
    <property type="match status" value="1"/>
</dbReference>
<comment type="function">
    <text evidence="9">Probable GTP-binding protein that may be involved in cell development.</text>
</comment>
<dbReference type="HAMAP" id="MF_03109">
    <property type="entry name" value="Sey1"/>
    <property type="match status" value="1"/>
</dbReference>
<evidence type="ECO:0000256" key="4">
    <source>
        <dbReference type="ARBA" id="ARBA00022801"/>
    </source>
</evidence>
<dbReference type="GO" id="GO:0005525">
    <property type="term" value="F:GTP binding"/>
    <property type="evidence" value="ECO:0007669"/>
    <property type="project" value="UniProtKB-UniRule"/>
</dbReference>
<keyword evidence="8 9" id="KW-0472">Membrane</keyword>
<dbReference type="Gene3D" id="3.40.50.300">
    <property type="entry name" value="P-loop containing nucleotide triphosphate hydrolases"/>
    <property type="match status" value="1"/>
</dbReference>
<dbReference type="PANTHER" id="PTHR45923">
    <property type="entry name" value="PROTEIN SEY1"/>
    <property type="match status" value="1"/>
</dbReference>
<protein>
    <recommendedName>
        <fullName evidence="9">Protein ROOT HAIR DEFECTIVE 3 homolog</fullName>
        <ecNumber evidence="9">3.6.5.-</ecNumber>
    </recommendedName>
    <alternativeName>
        <fullName evidence="9">Protein SEY1 homolog</fullName>
    </alternativeName>
</protein>
<feature type="topological domain" description="Cytoplasmic" evidence="9">
    <location>
        <begin position="1"/>
        <end position="729"/>
    </location>
</feature>
<feature type="region of interest" description="Disordered" evidence="10">
    <location>
        <begin position="655"/>
        <end position="681"/>
    </location>
</feature>
<dbReference type="AlphaFoldDB" id="A0A7S0NN75"/>
<feature type="binding site" evidence="9">
    <location>
        <begin position="41"/>
        <end position="48"/>
    </location>
    <ligand>
        <name>GTP</name>
        <dbReference type="ChEBI" id="CHEBI:37565"/>
    </ligand>
</feature>
<reference evidence="13" key="1">
    <citation type="submission" date="2021-01" db="EMBL/GenBank/DDBJ databases">
        <authorList>
            <person name="Corre E."/>
            <person name="Pelletier E."/>
            <person name="Niang G."/>
            <person name="Scheremetjew M."/>
            <person name="Finn R."/>
            <person name="Kale V."/>
            <person name="Holt S."/>
            <person name="Cochrane G."/>
            <person name="Meng A."/>
            <person name="Brown T."/>
            <person name="Cohen L."/>
        </authorList>
    </citation>
    <scope>NUCLEOTIDE SEQUENCE</scope>
    <source>
        <strain evidence="13">CCMP1723</strain>
    </source>
</reference>
<dbReference type="InterPro" id="IPR030386">
    <property type="entry name" value="G_GB1_RHD3_dom"/>
</dbReference>
<feature type="compositionally biased region" description="Acidic residues" evidence="10">
    <location>
        <begin position="657"/>
        <end position="668"/>
    </location>
</feature>
<evidence type="ECO:0000256" key="11">
    <source>
        <dbReference type="SAM" id="Phobius"/>
    </source>
</evidence>
<keyword evidence="5 9" id="KW-0256">Endoplasmic reticulum</keyword>
<comment type="subcellular location">
    <subcellularLocation>
        <location evidence="1 9">Endoplasmic reticulum membrane</location>
        <topology evidence="1 9">Multi-pass membrane protein</topology>
    </subcellularLocation>
</comment>
<comment type="similarity">
    <text evidence="9">Belongs to the TRAFAC class dynamin-like GTPase superfamily. GB1/RHD3 GTPase family. RHD3 subfamily.</text>
</comment>
<dbReference type="SUPFAM" id="SSF52540">
    <property type="entry name" value="P-loop containing nucleoside triphosphate hydrolases"/>
    <property type="match status" value="1"/>
</dbReference>
<accession>A0A7S0NN75</accession>
<evidence type="ECO:0000256" key="5">
    <source>
        <dbReference type="ARBA" id="ARBA00022824"/>
    </source>
</evidence>
<dbReference type="GO" id="GO:0005789">
    <property type="term" value="C:endoplasmic reticulum membrane"/>
    <property type="evidence" value="ECO:0007669"/>
    <property type="project" value="UniProtKB-SubCell"/>
</dbReference>
<evidence type="ECO:0000256" key="2">
    <source>
        <dbReference type="ARBA" id="ARBA00022692"/>
    </source>
</evidence>
<dbReference type="Pfam" id="PF20428">
    <property type="entry name" value="Sey1_3HB"/>
    <property type="match status" value="2"/>
</dbReference>
<evidence type="ECO:0000256" key="8">
    <source>
        <dbReference type="ARBA" id="ARBA00023136"/>
    </source>
</evidence>
<feature type="topological domain" description="Lumenal" evidence="9">
    <location>
        <begin position="751"/>
        <end position="753"/>
    </location>
</feature>
<keyword evidence="3 9" id="KW-0547">Nucleotide-binding</keyword>
<organism evidence="13">
    <name type="scientific">Micromonas pusilla</name>
    <name type="common">Picoplanktonic green alga</name>
    <name type="synonym">Chromulina pusilla</name>
    <dbReference type="NCBI Taxonomy" id="38833"/>
    <lineage>
        <taxon>Eukaryota</taxon>
        <taxon>Viridiplantae</taxon>
        <taxon>Chlorophyta</taxon>
        <taxon>Mamiellophyceae</taxon>
        <taxon>Mamiellales</taxon>
        <taxon>Mamiellaceae</taxon>
        <taxon>Micromonas</taxon>
    </lineage>
</organism>
<keyword evidence="7 9" id="KW-0342">GTP-binding</keyword>
<evidence type="ECO:0000313" key="13">
    <source>
        <dbReference type="EMBL" id="CAD8523259.1"/>
    </source>
</evidence>
<gene>
    <name evidence="13" type="ORF">MCOM1403_LOCUS10080</name>
</gene>
<dbReference type="InterPro" id="IPR027417">
    <property type="entry name" value="P-loop_NTPase"/>
</dbReference>
<evidence type="ECO:0000256" key="3">
    <source>
        <dbReference type="ARBA" id="ARBA00022741"/>
    </source>
</evidence>
<dbReference type="EMBL" id="HBEQ01012526">
    <property type="protein sequence ID" value="CAD8523259.1"/>
    <property type="molecule type" value="Transcribed_RNA"/>
</dbReference>
<sequence length="870" mass="94296">MTKHQLVTHDGELLEAPLASYLETLGATQWSSKYQVVAIMGPQSSGKSTLMNHVFGTDFQMMDESRGRSQTTKGVWLAKSPKDNAYGPTLVMDLEGTDGRERGEDDTKFEKQSSLFAMATADTLLVNIWCHDIGRENASGKPLLKTIFQVILKIFNPKKTTLLFVIRDKTSKTPMDALVRDMRTDLQSIWRSVTKPSKFERRSFDDFFTLEFTSLPHYEYAHDQFIEEGNALYGRFADPNRRDTLCPVADGSNVPANGLVVSLRETWNAVVGDKDLDLPAHKVMVATVRCEEIAGAKLATMCEGRELASLTSSVAPDGAVAAPGLGLKLAAHAIIALRGYDDEAQYFDESVRVAKRDELRTRLVHALKPIAQTHLKHVGEKLVRRLRNAMAASKDSFAFVSAGATKEAREEWANAVADAVPDDDSLLLPGQTLGDAGGVDSEGDQSDLDTWRAVADRVTDDFEKLLAACVADERKTRVGDATRACERTMERAVGSQVTGLIEDPPEDLWERLDAVLATSARRHCKALHDALKGFEPGADESTAAAAAMATRVREVVEAKTRDAAEKAVELMKTAFARVFSKDSRGLPRTWKATDDVAAANRRAQREAVRVLGLLAVSRLGKDSGGTPGSKRTEHDAETQARRQDAINAALSTFVQEPDIDDDLPNPDEDVTKPPRPELPTEWVGEDENAVMLTPQECRSAWRKFEADTAYAVSQALAAREAAARGGAPAAPAWMIAALLITGFDEAMWLLRNPITLLFLVATGLFLRAMYNNMDVETAMRMGVVPGLMFLATKVVPTAMAILKKLWEEGAMMHGIQPVGSGTGSGAAGPAAGANANAAGGDASIAAGGEKERVFAPSVSGEGVRVREKGE</sequence>
<dbReference type="Pfam" id="PF05879">
    <property type="entry name" value="RHD3_GTPase"/>
    <property type="match status" value="1"/>
</dbReference>
<dbReference type="InterPro" id="IPR046758">
    <property type="entry name" value="Sey1/RHD3-like_3HB"/>
</dbReference>
<feature type="transmembrane region" description="Helical" evidence="11">
    <location>
        <begin position="782"/>
        <end position="802"/>
    </location>
</feature>
<proteinExistence type="inferred from homology"/>
<feature type="region of interest" description="Disordered" evidence="10">
    <location>
        <begin position="619"/>
        <end position="640"/>
    </location>
</feature>
<keyword evidence="2 9" id="KW-0812">Transmembrane</keyword>
<dbReference type="CDD" id="cd01851">
    <property type="entry name" value="GBP"/>
    <property type="match status" value="1"/>
</dbReference>
<name>A0A7S0NN75_MICPS</name>
<evidence type="ECO:0000256" key="10">
    <source>
        <dbReference type="SAM" id="MobiDB-lite"/>
    </source>
</evidence>
<dbReference type="PROSITE" id="PS51715">
    <property type="entry name" value="G_GB1_RHD3"/>
    <property type="match status" value="1"/>
</dbReference>
<dbReference type="GO" id="GO:0003924">
    <property type="term" value="F:GTPase activity"/>
    <property type="evidence" value="ECO:0007669"/>
    <property type="project" value="UniProtKB-UniRule"/>
</dbReference>
<feature type="compositionally biased region" description="Basic and acidic residues" evidence="10">
    <location>
        <begin position="630"/>
        <end position="640"/>
    </location>
</feature>
<dbReference type="InterPro" id="IPR008803">
    <property type="entry name" value="RHD3/Sey1"/>
</dbReference>
<feature type="topological domain" description="Cytoplasmic" evidence="9">
    <location>
        <begin position="775"/>
        <end position="870"/>
    </location>
</feature>
<evidence type="ECO:0000256" key="9">
    <source>
        <dbReference type="HAMAP-Rule" id="MF_03109"/>
    </source>
</evidence>
<keyword evidence="6 9" id="KW-1133">Transmembrane helix</keyword>
<evidence type="ECO:0000256" key="1">
    <source>
        <dbReference type="ARBA" id="ARBA00004477"/>
    </source>
</evidence>